<evidence type="ECO:0000259" key="9">
    <source>
        <dbReference type="PROSITE" id="PS50235"/>
    </source>
</evidence>
<dbReference type="InterPro" id="IPR028889">
    <property type="entry name" value="USP"/>
</dbReference>
<dbReference type="FunFam" id="3.90.70.10:FF:000119">
    <property type="entry name" value="Ubiquitin specific peptidase 36"/>
    <property type="match status" value="1"/>
</dbReference>
<comment type="caution">
    <text evidence="10">The sequence shown here is derived from an EMBL/GenBank/DDBJ whole genome shotgun (WGS) entry which is preliminary data.</text>
</comment>
<evidence type="ECO:0000256" key="1">
    <source>
        <dbReference type="ARBA" id="ARBA00000707"/>
    </source>
</evidence>
<dbReference type="PROSITE" id="PS50235">
    <property type="entry name" value="USP_3"/>
    <property type="match status" value="1"/>
</dbReference>
<accession>A0A1Y2G197</accession>
<dbReference type="STRING" id="106004.A0A1Y2G197"/>
<dbReference type="PANTHER" id="PTHR24006">
    <property type="entry name" value="UBIQUITIN CARBOXYL-TERMINAL HYDROLASE"/>
    <property type="match status" value="1"/>
</dbReference>
<name>A0A1Y2G197_9BASI</name>
<comment type="catalytic activity">
    <reaction evidence="1 7">
        <text>Thiol-dependent hydrolysis of ester, thioester, amide, peptide and isopeptide bonds formed by the C-terminal Gly of ubiquitin (a 76-residue protein attached to proteins as an intracellular targeting signal).</text>
        <dbReference type="EC" id="3.4.19.12"/>
    </reaction>
</comment>
<evidence type="ECO:0000256" key="5">
    <source>
        <dbReference type="ARBA" id="ARBA00022801"/>
    </source>
</evidence>
<dbReference type="EC" id="3.4.19.12" evidence="7"/>
<feature type="compositionally biased region" description="Polar residues" evidence="8">
    <location>
        <begin position="79"/>
        <end position="89"/>
    </location>
</feature>
<evidence type="ECO:0000256" key="8">
    <source>
        <dbReference type="SAM" id="MobiDB-lite"/>
    </source>
</evidence>
<proteinExistence type="inferred from homology"/>
<evidence type="ECO:0000256" key="7">
    <source>
        <dbReference type="RuleBase" id="RU366025"/>
    </source>
</evidence>
<organism evidence="10 11">
    <name type="scientific">Leucosporidium creatinivorum</name>
    <dbReference type="NCBI Taxonomy" id="106004"/>
    <lineage>
        <taxon>Eukaryota</taxon>
        <taxon>Fungi</taxon>
        <taxon>Dikarya</taxon>
        <taxon>Basidiomycota</taxon>
        <taxon>Pucciniomycotina</taxon>
        <taxon>Microbotryomycetes</taxon>
        <taxon>Leucosporidiales</taxon>
        <taxon>Leucosporidium</taxon>
    </lineage>
</organism>
<keyword evidence="6 7" id="KW-0788">Thiol protease</keyword>
<dbReference type="SUPFAM" id="SSF54001">
    <property type="entry name" value="Cysteine proteinases"/>
    <property type="match status" value="1"/>
</dbReference>
<keyword evidence="5 7" id="KW-0378">Hydrolase</keyword>
<keyword evidence="4 7" id="KW-0833">Ubl conjugation pathway</keyword>
<dbReference type="GO" id="GO:0005634">
    <property type="term" value="C:nucleus"/>
    <property type="evidence" value="ECO:0007669"/>
    <property type="project" value="TreeGrafter"/>
</dbReference>
<dbReference type="CDD" id="cd02661">
    <property type="entry name" value="Peptidase_C19E"/>
    <property type="match status" value="1"/>
</dbReference>
<evidence type="ECO:0000256" key="3">
    <source>
        <dbReference type="ARBA" id="ARBA00022670"/>
    </source>
</evidence>
<feature type="domain" description="USP" evidence="9">
    <location>
        <begin position="131"/>
        <end position="432"/>
    </location>
</feature>
<evidence type="ECO:0000313" key="10">
    <source>
        <dbReference type="EMBL" id="ORY90689.1"/>
    </source>
</evidence>
<dbReference type="GO" id="GO:0004843">
    <property type="term" value="F:cysteine-type deubiquitinase activity"/>
    <property type="evidence" value="ECO:0007669"/>
    <property type="project" value="UniProtKB-UniRule"/>
</dbReference>
<dbReference type="Gene3D" id="3.90.70.10">
    <property type="entry name" value="Cysteine proteinases"/>
    <property type="match status" value="1"/>
</dbReference>
<dbReference type="Proteomes" id="UP000193467">
    <property type="component" value="Unassembled WGS sequence"/>
</dbReference>
<evidence type="ECO:0000313" key="11">
    <source>
        <dbReference type="Proteomes" id="UP000193467"/>
    </source>
</evidence>
<dbReference type="OrthoDB" id="420187at2759"/>
<dbReference type="EMBL" id="MCGR01000003">
    <property type="protein sequence ID" value="ORY90689.1"/>
    <property type="molecule type" value="Genomic_DNA"/>
</dbReference>
<feature type="region of interest" description="Disordered" evidence="8">
    <location>
        <begin position="1"/>
        <end position="27"/>
    </location>
</feature>
<evidence type="ECO:0000256" key="2">
    <source>
        <dbReference type="ARBA" id="ARBA00009085"/>
    </source>
</evidence>
<evidence type="ECO:0000256" key="6">
    <source>
        <dbReference type="ARBA" id="ARBA00022807"/>
    </source>
</evidence>
<dbReference type="PANTHER" id="PTHR24006:SF758">
    <property type="entry name" value="UBIQUITIN CARBOXYL-TERMINAL HYDROLASE 36"/>
    <property type="match status" value="1"/>
</dbReference>
<evidence type="ECO:0000256" key="4">
    <source>
        <dbReference type="ARBA" id="ARBA00022786"/>
    </source>
</evidence>
<dbReference type="InParanoid" id="A0A1Y2G197"/>
<dbReference type="AlphaFoldDB" id="A0A1Y2G197"/>
<keyword evidence="3 7" id="KW-0645">Protease</keyword>
<dbReference type="GO" id="GO:0016579">
    <property type="term" value="P:protein deubiquitination"/>
    <property type="evidence" value="ECO:0007669"/>
    <property type="project" value="InterPro"/>
</dbReference>
<dbReference type="FunCoup" id="A0A1Y2G197">
    <property type="interactions" value="135"/>
</dbReference>
<gene>
    <name evidence="10" type="ORF">BCR35DRAFT_105268</name>
</gene>
<dbReference type="GO" id="GO:0006508">
    <property type="term" value="P:proteolysis"/>
    <property type="evidence" value="ECO:0007669"/>
    <property type="project" value="UniProtKB-KW"/>
</dbReference>
<dbReference type="PROSITE" id="PS00972">
    <property type="entry name" value="USP_1"/>
    <property type="match status" value="1"/>
</dbReference>
<protein>
    <recommendedName>
        <fullName evidence="7">Ubiquitin carboxyl-terminal hydrolase</fullName>
        <ecNumber evidence="7">3.4.19.12</ecNumber>
    </recommendedName>
</protein>
<dbReference type="InterPro" id="IPR018200">
    <property type="entry name" value="USP_CS"/>
</dbReference>
<comment type="similarity">
    <text evidence="2 7">Belongs to the peptidase C19 family.</text>
</comment>
<keyword evidence="11" id="KW-1185">Reference proteome</keyword>
<dbReference type="GO" id="GO:0005829">
    <property type="term" value="C:cytosol"/>
    <property type="evidence" value="ECO:0007669"/>
    <property type="project" value="TreeGrafter"/>
</dbReference>
<dbReference type="InterPro" id="IPR038765">
    <property type="entry name" value="Papain-like_cys_pep_sf"/>
</dbReference>
<dbReference type="Pfam" id="PF00443">
    <property type="entry name" value="UCH"/>
    <property type="match status" value="1"/>
</dbReference>
<dbReference type="InterPro" id="IPR001394">
    <property type="entry name" value="Peptidase_C19_UCH"/>
</dbReference>
<reference evidence="10 11" key="1">
    <citation type="submission" date="2016-07" db="EMBL/GenBank/DDBJ databases">
        <title>Pervasive Adenine N6-methylation of Active Genes in Fungi.</title>
        <authorList>
            <consortium name="DOE Joint Genome Institute"/>
            <person name="Mondo S.J."/>
            <person name="Dannebaum R.O."/>
            <person name="Kuo R.C."/>
            <person name="Labutti K."/>
            <person name="Haridas S."/>
            <person name="Kuo A."/>
            <person name="Salamov A."/>
            <person name="Ahrendt S.R."/>
            <person name="Lipzen A."/>
            <person name="Sullivan W."/>
            <person name="Andreopoulos W.B."/>
            <person name="Clum A."/>
            <person name="Lindquist E."/>
            <person name="Daum C."/>
            <person name="Ramamoorthy G.K."/>
            <person name="Gryganskyi A."/>
            <person name="Culley D."/>
            <person name="Magnuson J.K."/>
            <person name="James T.Y."/>
            <person name="O'Malley M.A."/>
            <person name="Stajich J.E."/>
            <person name="Spatafora J.W."/>
            <person name="Visel A."/>
            <person name="Grigoriev I.V."/>
        </authorList>
    </citation>
    <scope>NUCLEOTIDE SEQUENCE [LARGE SCALE GENOMIC DNA]</scope>
    <source>
        <strain evidence="10 11">62-1032</strain>
    </source>
</reference>
<sequence length="432" mass="47365">MSATQTLPPRALQLDSEMDLGVGTSSGASYKGLAGSRPLTIASLLDPPIVFVKQQQKSKADDVPYKPINQRATPAASAPLTNGDASSASPKPALTNGAVAKASAPSSAVPGSPFSAIDPSVAWARSYQIGAGLENLGNTCFLNSALQCLLHTPPLVRYAEERRHDPRTCKFKEKKGFCMTCSFPLLVEHSFKKGRASYAPTNITKNLRRIAQHFRFGRQEDSHEFLRFCIDNMQLSEMFGKDPKLPQAIKDSTFVHQIFGGRLRSRVKCLTCDHPSDTFDSVLDLSLDLPRGIRSVKDALEEFTKVDHLKGQNKYKCEKCKKLVNAEKSFSIDQAPMVLTIHLKRFTVTGRKITEPIAYPEVLNLSPYMSERSSGPSYRLYGIVNHSGGGPHSGHYTANVKAPGGKWHSMNDSFVSACAPPLQAKNAYILFY</sequence>
<dbReference type="PROSITE" id="PS00973">
    <property type="entry name" value="USP_2"/>
    <property type="match status" value="1"/>
</dbReference>
<feature type="region of interest" description="Disordered" evidence="8">
    <location>
        <begin position="72"/>
        <end position="97"/>
    </location>
</feature>
<dbReference type="InterPro" id="IPR050164">
    <property type="entry name" value="Peptidase_C19"/>
</dbReference>